<evidence type="ECO:0000313" key="1">
    <source>
        <dbReference type="EMBL" id="CAB4153603.1"/>
    </source>
</evidence>
<organism evidence="1">
    <name type="scientific">uncultured Caudovirales phage</name>
    <dbReference type="NCBI Taxonomy" id="2100421"/>
    <lineage>
        <taxon>Viruses</taxon>
        <taxon>Duplodnaviria</taxon>
        <taxon>Heunggongvirae</taxon>
        <taxon>Uroviricota</taxon>
        <taxon>Caudoviricetes</taxon>
        <taxon>Peduoviridae</taxon>
        <taxon>Maltschvirus</taxon>
        <taxon>Maltschvirus maltsch</taxon>
    </lineage>
</organism>
<protein>
    <submittedName>
        <fullName evidence="1">Bacteroidetes-Associated Carbohydrate-binding Often N-terminal</fullName>
    </submittedName>
</protein>
<accession>A0A6J5N8Z7</accession>
<name>A0A6J5N8Z7_9CAUD</name>
<gene>
    <name evidence="1" type="ORF">UFOVP639_14</name>
</gene>
<sequence>MKTKIYIGEDYRLLDMFDDETIQVTSKLSDIEKLSSVFNDYSNSFTIPATPNNNAIFEHYYDYSIDNGFNANIRVSAYIEVDTLPFRTGRVQLENVVLKDHRPSTYKITFFGSLRQLSDVFGEDTIDRLDYTKDIFGNETKTLTSLSQFDYDYTLENFEKTLNNPSFKDGNIITPLIAYANRDWNYGTNDSTDISGGPESSGSILETELRPAIRIANILEGIEAKYGISFTRDFFGKAVFNNLFMWMNAKTDNILGAEFEPDIYQPFEGIHIEADDPVPPCPHPFPIFFRSGNVMSINRRRYSNIAAVIFSGYIRWYVNPSNPTAEYDALIVDENGNTVKTYTAISGANYISFNFSTLDGNPCEYTIDNVKLILIPTVTMDVVTRCEVYYEGKYASETYVYVDLSSSSNLSTLTVSVKIEDNIPKMKVLDFFQGIMKMFKLIIRPISETQFYVDTLDGYYGRGSMLNISNYVDHSNVLIERPLIYRTLRFLYQKTENIAGAKFNQLNETSRGYAYGDLRSTYSTVENLDELKVELPFENMLFERLDVQAPYLTDPTLIDTTTNIVIGQSATLSDDGTTISRRVSKPILFFNNGIAVSSDFPFKVKYQNIYTTVSFPYIVGNTNDALLYQVTDAINFGAEIDPWHLLQVDNSLYLNYWRNWVETIYSLKQRKFTYIAAALPARYIQELSLNDRIIIGNNRFKINDFTVDVSTGQTKFTLFNDIFSYVAPQPFATTTSIDANAGTKYYGIPINTDGYWHVSLLDEGNGTDWVEVLTPSGTGSTEIVIRVLEKATQGIPDVYEDRVMTINIWQGEGYVTGHAVELIQRGLNEPA</sequence>
<reference evidence="1" key="1">
    <citation type="submission" date="2020-04" db="EMBL/GenBank/DDBJ databases">
        <authorList>
            <person name="Chiriac C."/>
            <person name="Salcher M."/>
            <person name="Ghai R."/>
            <person name="Kavagutti S V."/>
        </authorList>
    </citation>
    <scope>NUCLEOTIDE SEQUENCE</scope>
</reference>
<dbReference type="EMBL" id="LR796603">
    <property type="protein sequence ID" value="CAB4153603.1"/>
    <property type="molecule type" value="Genomic_DNA"/>
</dbReference>
<proteinExistence type="predicted"/>